<dbReference type="InterPro" id="IPR051405">
    <property type="entry name" value="phD/YefM_antitoxin"/>
</dbReference>
<protein>
    <recommendedName>
        <fullName evidence="2">Antitoxin</fullName>
    </recommendedName>
</protein>
<comment type="similarity">
    <text evidence="1 2">Belongs to the phD/YefM antitoxin family.</text>
</comment>
<dbReference type="InterPro" id="IPR036165">
    <property type="entry name" value="YefM-like_sf"/>
</dbReference>
<evidence type="ECO:0000313" key="5">
    <source>
        <dbReference type="Proteomes" id="UP000019276"/>
    </source>
</evidence>
<evidence type="ECO:0000256" key="1">
    <source>
        <dbReference type="ARBA" id="ARBA00009981"/>
    </source>
</evidence>
<dbReference type="Pfam" id="PF02604">
    <property type="entry name" value="PhdYeFM_antitox"/>
    <property type="match status" value="1"/>
</dbReference>
<evidence type="ECO:0000256" key="2">
    <source>
        <dbReference type="RuleBase" id="RU362080"/>
    </source>
</evidence>
<dbReference type="EMBL" id="ARZY01000041">
    <property type="protein sequence ID" value="EWH08613.1"/>
    <property type="molecule type" value="Genomic_DNA"/>
</dbReference>
<feature type="region of interest" description="Disordered" evidence="3">
    <location>
        <begin position="70"/>
        <end position="90"/>
    </location>
</feature>
<accession>W7QKM4</accession>
<keyword evidence="5" id="KW-1185">Reference proteome</keyword>
<name>W7QKM4_9ALTE</name>
<organism evidence="4 5">
    <name type="scientific">Catenovulum agarivorans DS-2</name>
    <dbReference type="NCBI Taxonomy" id="1328313"/>
    <lineage>
        <taxon>Bacteria</taxon>
        <taxon>Pseudomonadati</taxon>
        <taxon>Pseudomonadota</taxon>
        <taxon>Gammaproteobacteria</taxon>
        <taxon>Alteromonadales</taxon>
        <taxon>Alteromonadaceae</taxon>
        <taxon>Catenovulum</taxon>
    </lineage>
</organism>
<dbReference type="SUPFAM" id="SSF143120">
    <property type="entry name" value="YefM-like"/>
    <property type="match status" value="1"/>
</dbReference>
<sequence length="90" mass="10441">MNSISVNQFRDNLKSYVEQTVSDHEPLKVTRRAGDDFIVMSADDWEREQETLHVLQSNSLMQQIADSMKTHTNNKGYKPTQEQLDEITNL</sequence>
<proteinExistence type="inferred from homology"/>
<dbReference type="NCBIfam" id="TIGR01552">
    <property type="entry name" value="phd_fam"/>
    <property type="match status" value="1"/>
</dbReference>
<dbReference type="PANTHER" id="PTHR33713">
    <property type="entry name" value="ANTITOXIN YAFN-RELATED"/>
    <property type="match status" value="1"/>
</dbReference>
<dbReference type="eggNOG" id="COG2161">
    <property type="taxonomic scope" value="Bacteria"/>
</dbReference>
<dbReference type="PATRIC" id="fig|1328313.3.peg.3349"/>
<dbReference type="OrthoDB" id="9802003at2"/>
<gene>
    <name evidence="4" type="ORF">DS2_16399</name>
</gene>
<reference evidence="4 5" key="1">
    <citation type="journal article" date="2014" name="Genome Announc.">
        <title>Draft Genome Sequence of the Agar-Degrading Bacterium Catenovulum sp. Strain DS-2, Isolated from Intestines of Haliotis diversicolor.</title>
        <authorList>
            <person name="Shan D."/>
            <person name="Li X."/>
            <person name="Gu Z."/>
            <person name="Wei G."/>
            <person name="Gao Z."/>
            <person name="Shao Z."/>
        </authorList>
    </citation>
    <scope>NUCLEOTIDE SEQUENCE [LARGE SCALE GENOMIC DNA]</scope>
    <source>
        <strain evidence="4 5">DS-2</strain>
    </source>
</reference>
<evidence type="ECO:0000256" key="3">
    <source>
        <dbReference type="SAM" id="MobiDB-lite"/>
    </source>
</evidence>
<dbReference type="PANTHER" id="PTHR33713:SF6">
    <property type="entry name" value="ANTITOXIN YEFM"/>
    <property type="match status" value="1"/>
</dbReference>
<comment type="function">
    <text evidence="2">Antitoxin component of a type II toxin-antitoxin (TA) system.</text>
</comment>
<dbReference type="AlphaFoldDB" id="W7QKM4"/>
<dbReference type="Gene3D" id="3.40.1620.10">
    <property type="entry name" value="YefM-like domain"/>
    <property type="match status" value="1"/>
</dbReference>
<dbReference type="RefSeq" id="WP_035016021.1">
    <property type="nucleotide sequence ID" value="NZ_ARZY01000041.1"/>
</dbReference>
<dbReference type="Proteomes" id="UP000019276">
    <property type="component" value="Unassembled WGS sequence"/>
</dbReference>
<comment type="caution">
    <text evidence="4">The sequence shown here is derived from an EMBL/GenBank/DDBJ whole genome shotgun (WGS) entry which is preliminary data.</text>
</comment>
<dbReference type="InterPro" id="IPR006442">
    <property type="entry name" value="Antitoxin_Phd/YefM"/>
</dbReference>
<dbReference type="STRING" id="1328313.DS2_16399"/>
<evidence type="ECO:0000313" key="4">
    <source>
        <dbReference type="EMBL" id="EWH08613.1"/>
    </source>
</evidence>